<name>A0A645EA35_9ZZZZ</name>
<accession>A0A645EA35</accession>
<gene>
    <name evidence="1" type="ORF">SDC9_144850</name>
</gene>
<organism evidence="1">
    <name type="scientific">bioreactor metagenome</name>
    <dbReference type="NCBI Taxonomy" id="1076179"/>
    <lineage>
        <taxon>unclassified sequences</taxon>
        <taxon>metagenomes</taxon>
        <taxon>ecological metagenomes</taxon>
    </lineage>
</organism>
<protein>
    <submittedName>
        <fullName evidence="1">Uncharacterized protein</fullName>
    </submittedName>
</protein>
<sequence length="128" mass="14459">MKIFNPTIDIYDPDTGQFVVALALELPRSQEQKLLNYLNYGENFSDLFFLNAEITRAQEGYAPPTIERPSRRVGVLHLLAREDTGVDVPVDIQMLLTAQVRYINPNDPGHLGSVEYTDIVPKSVSRQI</sequence>
<comment type="caution">
    <text evidence="1">The sequence shown here is derived from an EMBL/GenBank/DDBJ whole genome shotgun (WGS) entry which is preliminary data.</text>
</comment>
<reference evidence="1" key="1">
    <citation type="submission" date="2019-08" db="EMBL/GenBank/DDBJ databases">
        <authorList>
            <person name="Kucharzyk K."/>
            <person name="Murdoch R.W."/>
            <person name="Higgins S."/>
            <person name="Loffler F."/>
        </authorList>
    </citation>
    <scope>NUCLEOTIDE SEQUENCE</scope>
</reference>
<proteinExistence type="predicted"/>
<dbReference type="AlphaFoldDB" id="A0A645EA35"/>
<dbReference type="EMBL" id="VSSQ01043912">
    <property type="protein sequence ID" value="MPM97673.1"/>
    <property type="molecule type" value="Genomic_DNA"/>
</dbReference>
<evidence type="ECO:0000313" key="1">
    <source>
        <dbReference type="EMBL" id="MPM97673.1"/>
    </source>
</evidence>